<accession>A0A060HIN6</accession>
<keyword evidence="3" id="KW-1185">Reference proteome</keyword>
<organism evidence="2 3">
    <name type="scientific">Nitrososphaera viennensis EN76</name>
    <dbReference type="NCBI Taxonomy" id="926571"/>
    <lineage>
        <taxon>Archaea</taxon>
        <taxon>Nitrososphaerota</taxon>
        <taxon>Nitrososphaeria</taxon>
        <taxon>Nitrososphaerales</taxon>
        <taxon>Nitrososphaeraceae</taxon>
        <taxon>Nitrososphaera</taxon>
    </lineage>
</organism>
<proteinExistence type="predicted"/>
<evidence type="ECO:0000313" key="2">
    <source>
        <dbReference type="EMBL" id="AIC16409.1"/>
    </source>
</evidence>
<gene>
    <name evidence="2" type="ORF">NVIE_2200</name>
</gene>
<feature type="region of interest" description="Disordered" evidence="1">
    <location>
        <begin position="1"/>
        <end position="35"/>
    </location>
</feature>
<evidence type="ECO:0000256" key="1">
    <source>
        <dbReference type="SAM" id="MobiDB-lite"/>
    </source>
</evidence>
<dbReference type="KEGG" id="nvn:NVIE_2200"/>
<dbReference type="EMBL" id="CP007536">
    <property type="protein sequence ID" value="AIC16409.1"/>
    <property type="molecule type" value="Genomic_DNA"/>
</dbReference>
<dbReference type="HOGENOM" id="CLU_2949436_0_0_2"/>
<sequence length="59" mass="6736">MYLNLKNLPKPQESSCPPHKIETELSGEPPSPEPRKLAIHVRQKSYSAFAERTQPARNH</sequence>
<evidence type="ECO:0000313" key="3">
    <source>
        <dbReference type="Proteomes" id="UP000027093"/>
    </source>
</evidence>
<reference evidence="2 3" key="1">
    <citation type="journal article" date="2014" name="Int. J. Syst. Evol. Microbiol.">
        <title>Nitrososphaera viennensis gen. nov., sp. nov., an aerobic and mesophilic, ammonia-oxidizing archaeon from soil and a member of the archaeal phylum Thaumarchaeota.</title>
        <authorList>
            <person name="Stieglmeier M."/>
            <person name="Klingl A."/>
            <person name="Alves R.J."/>
            <person name="Rittmann S.K."/>
            <person name="Melcher M."/>
            <person name="Leisch N."/>
            <person name="Schleper C."/>
        </authorList>
    </citation>
    <scope>NUCLEOTIDE SEQUENCE [LARGE SCALE GENOMIC DNA]</scope>
    <source>
        <strain evidence="2">EN76</strain>
    </source>
</reference>
<protein>
    <submittedName>
        <fullName evidence="2">Uncharacterized protein</fullName>
    </submittedName>
</protein>
<dbReference type="AlphaFoldDB" id="A0A060HIN6"/>
<dbReference type="STRING" id="926571.NVIE_2200"/>
<name>A0A060HIN6_9ARCH</name>
<dbReference type="Proteomes" id="UP000027093">
    <property type="component" value="Chromosome"/>
</dbReference>